<evidence type="ECO:0000259" key="7">
    <source>
        <dbReference type="PROSITE" id="PS50076"/>
    </source>
</evidence>
<keyword evidence="5" id="KW-0175">Coiled coil</keyword>
<gene>
    <name evidence="9" type="ORF">KUCA_T00004095001</name>
</gene>
<dbReference type="Pfam" id="PF12874">
    <property type="entry name" value="zf-met"/>
    <property type="match status" value="1"/>
</dbReference>
<dbReference type="GO" id="GO:0008270">
    <property type="term" value="F:zinc ion binding"/>
    <property type="evidence" value="ECO:0007669"/>
    <property type="project" value="UniProtKB-KW"/>
</dbReference>
<dbReference type="PROSITE" id="PS00028">
    <property type="entry name" value="ZINC_FINGER_C2H2_1"/>
    <property type="match status" value="2"/>
</dbReference>
<dbReference type="STRING" id="1382522.W6MN90"/>
<dbReference type="GO" id="GO:0005737">
    <property type="term" value="C:cytoplasm"/>
    <property type="evidence" value="ECO:0007669"/>
    <property type="project" value="TreeGrafter"/>
</dbReference>
<protein>
    <recommendedName>
        <fullName evidence="11">J domain-containing protein</fullName>
    </recommendedName>
</protein>
<dbReference type="InterPro" id="IPR001623">
    <property type="entry name" value="DnaJ_domain"/>
</dbReference>
<sequence>MKTCYYELLGVSETCSSTELKKAYRSKALLYHPDKNRDNIEEANEKFTAISQAFQILNDPQEREWYDSHKNQILREDDDKPAGGEQDVSEFYYGLTTDDILKYFDTSIYTKATWFESLGLLFTRIADEEAESCNTQKLSAPSFPKFGLASSDYQTEVKAFYKAWSSFQTQKTFAWYDEYRYSAQQDRKTRRLVEKENKKLRDQAKKDYNETIRHLVSFVKKRDQRVKDGLKQMEVSRQKKLANNASKKSKKTSAQEQFESQDWQENDDLYREIEQAWLEQELSQPVEQDDDDFEHFECIICNKFFKSQSQFKAHESSKKHIKAFKQLRYEMRREGIELGIDTNGFVAEEEESEEFLTADEEISQKEDENEYLSGDDSGEGEDDEAELAETSKDDQEQDETDDLSEPVFSQANGGDKLHHPDQSTDDLSDDSPETPQFDQDVDEEIDDNIDDDIDEDLLEIIESLNRKAKIDDGEGSDDDWSNKKSKSKSKSKKPQEEPVQAKGKNIPKEICNVCGTTFLSRNQLFQHVNTTGHALAGGKSKKKSKKSKK</sequence>
<dbReference type="RefSeq" id="XP_022460105.1">
    <property type="nucleotide sequence ID" value="XM_022600794.1"/>
</dbReference>
<dbReference type="PROSITE" id="PS00636">
    <property type="entry name" value="DNAJ_1"/>
    <property type="match status" value="1"/>
</dbReference>
<feature type="compositionally biased region" description="Basic residues" evidence="6">
    <location>
        <begin position="483"/>
        <end position="492"/>
    </location>
</feature>
<name>W6MN90_9ASCO</name>
<dbReference type="HOGENOM" id="CLU_009539_1_0_1"/>
<dbReference type="SMART" id="SM00271">
    <property type="entry name" value="DnaJ"/>
    <property type="match status" value="1"/>
</dbReference>
<dbReference type="SMART" id="SM00451">
    <property type="entry name" value="ZnF_U1"/>
    <property type="match status" value="2"/>
</dbReference>
<feature type="domain" description="C2H2-type" evidence="8">
    <location>
        <begin position="296"/>
        <end position="320"/>
    </location>
</feature>
<dbReference type="InterPro" id="IPR003604">
    <property type="entry name" value="Matrin/U1-like-C_Znf_C2H2"/>
</dbReference>
<dbReference type="InterPro" id="IPR013087">
    <property type="entry name" value="Znf_C2H2_type"/>
</dbReference>
<feature type="compositionally biased region" description="Acidic residues" evidence="6">
    <location>
        <begin position="423"/>
        <end position="432"/>
    </location>
</feature>
<keyword evidence="3" id="KW-0862">Zinc</keyword>
<evidence type="ECO:0000256" key="5">
    <source>
        <dbReference type="SAM" id="Coils"/>
    </source>
</evidence>
<evidence type="ECO:0000256" key="3">
    <source>
        <dbReference type="ARBA" id="ARBA00022833"/>
    </source>
</evidence>
<dbReference type="Gene3D" id="1.10.287.110">
    <property type="entry name" value="DnaJ domain"/>
    <property type="match status" value="1"/>
</dbReference>
<evidence type="ECO:0000259" key="8">
    <source>
        <dbReference type="PROSITE" id="PS50157"/>
    </source>
</evidence>
<reference evidence="9" key="2">
    <citation type="submission" date="2014-02" db="EMBL/GenBank/DDBJ databases">
        <title>Complete DNA sequence of /Kuraishia capsulata/ illustrates novel genomic features among budding yeasts (/Saccharomycotina/).</title>
        <authorList>
            <person name="Morales L."/>
            <person name="Noel B."/>
            <person name="Porcel B."/>
            <person name="Marcet-Houben M."/>
            <person name="Hullo M-F."/>
            <person name="Sacerdot C."/>
            <person name="Tekaia F."/>
            <person name="Leh-Louis V."/>
            <person name="Despons L."/>
            <person name="Khanna V."/>
            <person name="Aury J-M."/>
            <person name="Barbe V."/>
            <person name="Couloux A."/>
            <person name="Labadie K."/>
            <person name="Pelletier E."/>
            <person name="Souciet J-L."/>
            <person name="Boekhout T."/>
            <person name="Gabaldon T."/>
            <person name="Wincker P."/>
            <person name="Dujon B."/>
        </authorList>
    </citation>
    <scope>NUCLEOTIDE SEQUENCE</scope>
    <source>
        <strain evidence="9">CBS 1993</strain>
    </source>
</reference>
<dbReference type="PROSITE" id="PS50157">
    <property type="entry name" value="ZINC_FINGER_C2H2_2"/>
    <property type="match status" value="1"/>
</dbReference>
<dbReference type="InterPro" id="IPR051964">
    <property type="entry name" value="Chaperone_stress_response"/>
</dbReference>
<organism evidence="9 10">
    <name type="scientific">Kuraishia capsulata CBS 1993</name>
    <dbReference type="NCBI Taxonomy" id="1382522"/>
    <lineage>
        <taxon>Eukaryota</taxon>
        <taxon>Fungi</taxon>
        <taxon>Dikarya</taxon>
        <taxon>Ascomycota</taxon>
        <taxon>Saccharomycotina</taxon>
        <taxon>Pichiomycetes</taxon>
        <taxon>Pichiales</taxon>
        <taxon>Pichiaceae</taxon>
        <taxon>Kuraishia</taxon>
    </lineage>
</organism>
<feature type="compositionally biased region" description="Acidic residues" evidence="6">
    <location>
        <begin position="347"/>
        <end position="361"/>
    </location>
</feature>
<evidence type="ECO:0000313" key="10">
    <source>
        <dbReference type="Proteomes" id="UP000019384"/>
    </source>
</evidence>
<feature type="region of interest" description="Disordered" evidence="6">
    <location>
        <begin position="237"/>
        <end position="262"/>
    </location>
</feature>
<dbReference type="InterPro" id="IPR018253">
    <property type="entry name" value="DnaJ_domain_CS"/>
</dbReference>
<evidence type="ECO:0000256" key="4">
    <source>
        <dbReference type="PROSITE-ProRule" id="PRU00042"/>
    </source>
</evidence>
<accession>W6MN90</accession>
<dbReference type="InterPro" id="IPR036869">
    <property type="entry name" value="J_dom_sf"/>
</dbReference>
<dbReference type="SMART" id="SM00355">
    <property type="entry name" value="ZnF_C2H2"/>
    <property type="match status" value="2"/>
</dbReference>
<evidence type="ECO:0000256" key="1">
    <source>
        <dbReference type="ARBA" id="ARBA00022723"/>
    </source>
</evidence>
<dbReference type="EMBL" id="HG793129">
    <property type="protein sequence ID" value="CDK28114.1"/>
    <property type="molecule type" value="Genomic_DNA"/>
</dbReference>
<dbReference type="Pfam" id="PF12171">
    <property type="entry name" value="zf-C2H2_jaz"/>
    <property type="match status" value="1"/>
</dbReference>
<dbReference type="InterPro" id="IPR036236">
    <property type="entry name" value="Znf_C2H2_sf"/>
</dbReference>
<feature type="compositionally biased region" description="Acidic residues" evidence="6">
    <location>
        <begin position="439"/>
        <end position="459"/>
    </location>
</feature>
<dbReference type="PRINTS" id="PR00625">
    <property type="entry name" value="JDOMAIN"/>
</dbReference>
<feature type="compositionally biased region" description="Acidic residues" evidence="6">
    <location>
        <begin position="395"/>
        <end position="404"/>
    </location>
</feature>
<dbReference type="Pfam" id="PF00226">
    <property type="entry name" value="DnaJ"/>
    <property type="match status" value="1"/>
</dbReference>
<dbReference type="SUPFAM" id="SSF46565">
    <property type="entry name" value="Chaperone J-domain"/>
    <property type="match status" value="1"/>
</dbReference>
<dbReference type="Gene3D" id="3.30.160.60">
    <property type="entry name" value="Classic Zinc Finger"/>
    <property type="match status" value="1"/>
</dbReference>
<feature type="coiled-coil region" evidence="5">
    <location>
        <begin position="183"/>
        <end position="210"/>
    </location>
</feature>
<feature type="compositionally biased region" description="Polar residues" evidence="6">
    <location>
        <begin position="252"/>
        <end position="261"/>
    </location>
</feature>
<reference evidence="9" key="1">
    <citation type="submission" date="2013-12" db="EMBL/GenBank/DDBJ databases">
        <authorList>
            <person name="Genoscope - CEA"/>
        </authorList>
    </citation>
    <scope>NUCLEOTIDE SEQUENCE</scope>
    <source>
        <strain evidence="9">CBS 1993</strain>
    </source>
</reference>
<dbReference type="GeneID" id="34521493"/>
<evidence type="ECO:0008006" key="11">
    <source>
        <dbReference type="Google" id="ProtNLM"/>
    </source>
</evidence>
<keyword evidence="2 4" id="KW-0863">Zinc-finger</keyword>
<feature type="domain" description="J" evidence="7">
    <location>
        <begin position="4"/>
        <end position="70"/>
    </location>
</feature>
<dbReference type="SUPFAM" id="SSF57667">
    <property type="entry name" value="beta-beta-alpha zinc fingers"/>
    <property type="match status" value="1"/>
</dbReference>
<dbReference type="OrthoDB" id="5894at2759"/>
<dbReference type="PANTHER" id="PTHR44029:SF1">
    <property type="entry name" value="DNAJ HOMOLOG SUBFAMILY C MEMBER 21"/>
    <property type="match status" value="1"/>
</dbReference>
<keyword evidence="10" id="KW-1185">Reference proteome</keyword>
<dbReference type="PANTHER" id="PTHR44029">
    <property type="entry name" value="DNAJ HOMOLOG SUBFAMILY C MEMBER 21"/>
    <property type="match status" value="1"/>
</dbReference>
<evidence type="ECO:0000256" key="6">
    <source>
        <dbReference type="SAM" id="MobiDB-lite"/>
    </source>
</evidence>
<evidence type="ECO:0000313" key="9">
    <source>
        <dbReference type="EMBL" id="CDK28114.1"/>
    </source>
</evidence>
<dbReference type="CDD" id="cd06257">
    <property type="entry name" value="DnaJ"/>
    <property type="match status" value="1"/>
</dbReference>
<dbReference type="InterPro" id="IPR022755">
    <property type="entry name" value="Znf_C2H2_jaz"/>
</dbReference>
<dbReference type="Pfam" id="PF21884">
    <property type="entry name" value="ZUO1-like_ZHD"/>
    <property type="match status" value="1"/>
</dbReference>
<keyword evidence="1" id="KW-0479">Metal-binding</keyword>
<dbReference type="Proteomes" id="UP000019384">
    <property type="component" value="Unassembled WGS sequence"/>
</dbReference>
<evidence type="ECO:0000256" key="2">
    <source>
        <dbReference type="ARBA" id="ARBA00022771"/>
    </source>
</evidence>
<feature type="region of interest" description="Disordered" evidence="6">
    <location>
        <begin position="342"/>
        <end position="506"/>
    </location>
</feature>
<proteinExistence type="predicted"/>
<dbReference type="GO" id="GO:0003676">
    <property type="term" value="F:nucleic acid binding"/>
    <property type="evidence" value="ECO:0007669"/>
    <property type="project" value="InterPro"/>
</dbReference>
<dbReference type="AlphaFoldDB" id="W6MN90"/>
<dbReference type="InterPro" id="IPR054076">
    <property type="entry name" value="ZUO1-like_ZHD"/>
</dbReference>
<dbReference type="PROSITE" id="PS50076">
    <property type="entry name" value="DNAJ_2"/>
    <property type="match status" value="1"/>
</dbReference>
<feature type="compositionally biased region" description="Acidic residues" evidence="6">
    <location>
        <begin position="376"/>
        <end position="387"/>
    </location>
</feature>